<evidence type="ECO:0000256" key="4">
    <source>
        <dbReference type="SAM" id="SignalP"/>
    </source>
</evidence>
<proteinExistence type="predicted"/>
<dbReference type="InParanoid" id="A0A7N2LV68"/>
<feature type="domain" description="Bulb-type lectin" evidence="5">
    <location>
        <begin position="28"/>
        <end position="149"/>
    </location>
</feature>
<dbReference type="Pfam" id="PF01453">
    <property type="entry name" value="B_lectin"/>
    <property type="match status" value="1"/>
</dbReference>
<dbReference type="InterPro" id="IPR001480">
    <property type="entry name" value="Bulb-type_lectin_dom"/>
</dbReference>
<evidence type="ECO:0000256" key="3">
    <source>
        <dbReference type="ARBA" id="ARBA00023180"/>
    </source>
</evidence>
<dbReference type="EMBL" id="LRBV02000005">
    <property type="status" value="NOT_ANNOTATED_CDS"/>
    <property type="molecule type" value="Genomic_DNA"/>
</dbReference>
<dbReference type="SUPFAM" id="SSF51110">
    <property type="entry name" value="alpha-D-mannose-specific plant lectins"/>
    <property type="match status" value="1"/>
</dbReference>
<dbReference type="SMART" id="SM00108">
    <property type="entry name" value="B_lectin"/>
    <property type="match status" value="1"/>
</dbReference>
<keyword evidence="2" id="KW-1015">Disulfide bond</keyword>
<evidence type="ECO:0000313" key="6">
    <source>
        <dbReference type="EnsemblPlants" id="QL05p079378:mrna:CDS:1"/>
    </source>
</evidence>
<keyword evidence="1 4" id="KW-0732">Signal</keyword>
<dbReference type="CDD" id="cd00028">
    <property type="entry name" value="B_lectin"/>
    <property type="match status" value="1"/>
</dbReference>
<dbReference type="Gene3D" id="2.90.10.10">
    <property type="entry name" value="Bulb-type lectin domain"/>
    <property type="match status" value="1"/>
</dbReference>
<dbReference type="InterPro" id="IPR036426">
    <property type="entry name" value="Bulb-type_lectin_dom_sf"/>
</dbReference>
<dbReference type="OMA" id="WAANREN"/>
<reference evidence="6 7" key="1">
    <citation type="journal article" date="2016" name="G3 (Bethesda)">
        <title>First Draft Assembly and Annotation of the Genome of a California Endemic Oak Quercus lobata Nee (Fagaceae).</title>
        <authorList>
            <person name="Sork V.L."/>
            <person name="Fitz-Gibbon S.T."/>
            <person name="Puiu D."/>
            <person name="Crepeau M."/>
            <person name="Gugger P.F."/>
            <person name="Sherman R."/>
            <person name="Stevens K."/>
            <person name="Langley C.H."/>
            <person name="Pellegrini M."/>
            <person name="Salzberg S.L."/>
        </authorList>
    </citation>
    <scope>NUCLEOTIDE SEQUENCE [LARGE SCALE GENOMIC DNA]</scope>
    <source>
        <strain evidence="6 7">cv. SW786</strain>
    </source>
</reference>
<dbReference type="Proteomes" id="UP000594261">
    <property type="component" value="Chromosome 5"/>
</dbReference>
<evidence type="ECO:0000256" key="1">
    <source>
        <dbReference type="ARBA" id="ARBA00022729"/>
    </source>
</evidence>
<name>A0A7N2LV68_QUELO</name>
<keyword evidence="3" id="KW-0325">Glycoprotein</keyword>
<feature type="signal peptide" evidence="4">
    <location>
        <begin position="1"/>
        <end position="27"/>
    </location>
</feature>
<organism evidence="6 7">
    <name type="scientific">Quercus lobata</name>
    <name type="common">Valley oak</name>
    <dbReference type="NCBI Taxonomy" id="97700"/>
    <lineage>
        <taxon>Eukaryota</taxon>
        <taxon>Viridiplantae</taxon>
        <taxon>Streptophyta</taxon>
        <taxon>Embryophyta</taxon>
        <taxon>Tracheophyta</taxon>
        <taxon>Spermatophyta</taxon>
        <taxon>Magnoliopsida</taxon>
        <taxon>eudicotyledons</taxon>
        <taxon>Gunneridae</taxon>
        <taxon>Pentapetalae</taxon>
        <taxon>rosids</taxon>
        <taxon>fabids</taxon>
        <taxon>Fagales</taxon>
        <taxon>Fagaceae</taxon>
        <taxon>Quercus</taxon>
    </lineage>
</organism>
<dbReference type="PANTHER" id="PTHR32444">
    <property type="entry name" value="BULB-TYPE LECTIN DOMAIN-CONTAINING PROTEIN"/>
    <property type="match status" value="1"/>
</dbReference>
<protein>
    <recommendedName>
        <fullName evidence="5">Bulb-type lectin domain-containing protein</fullName>
    </recommendedName>
</protein>
<sequence>MEKRKDSLLFLTISFTLISLFPKSSIAADSITATQSMNDSQTLVSSGQKFELGFFSAGGSGDLYLGIWYKNIPSKTKVWVANRDSPLQNSSGFLTFNYDGNLVLLNQSRSIVWSSNISQAARSPVVQLLDSGNLVLKDMGDDNSENYLWQSFDHPYC</sequence>
<feature type="chain" id="PRO_5029892745" description="Bulb-type lectin domain-containing protein" evidence="4">
    <location>
        <begin position="28"/>
        <end position="157"/>
    </location>
</feature>
<dbReference type="Gramene" id="QL05p079378:mrna">
    <property type="protein sequence ID" value="QL05p079378:mrna:CDS:1"/>
    <property type="gene ID" value="QL05p079378"/>
</dbReference>
<dbReference type="EnsemblPlants" id="QL05p079378:mrna">
    <property type="protein sequence ID" value="QL05p079378:mrna:CDS:1"/>
    <property type="gene ID" value="QL05p079378"/>
</dbReference>
<evidence type="ECO:0000256" key="2">
    <source>
        <dbReference type="ARBA" id="ARBA00023157"/>
    </source>
</evidence>
<keyword evidence="7" id="KW-1185">Reference proteome</keyword>
<dbReference type="FunFam" id="2.90.10.10:FF:000004">
    <property type="entry name" value="G-type lectin S-receptor-like serine/threonine-protein kinase"/>
    <property type="match status" value="1"/>
</dbReference>
<evidence type="ECO:0000259" key="5">
    <source>
        <dbReference type="PROSITE" id="PS50927"/>
    </source>
</evidence>
<evidence type="ECO:0000313" key="7">
    <source>
        <dbReference type="Proteomes" id="UP000594261"/>
    </source>
</evidence>
<dbReference type="PROSITE" id="PS50927">
    <property type="entry name" value="BULB_LECTIN"/>
    <property type="match status" value="1"/>
</dbReference>
<dbReference type="AlphaFoldDB" id="A0A7N2LV68"/>
<reference evidence="6" key="2">
    <citation type="submission" date="2021-01" db="UniProtKB">
        <authorList>
            <consortium name="EnsemblPlants"/>
        </authorList>
    </citation>
    <scope>IDENTIFICATION</scope>
</reference>
<dbReference type="PANTHER" id="PTHR32444:SF118">
    <property type="entry name" value="OS09G0551150 PROTEIN"/>
    <property type="match status" value="1"/>
</dbReference>
<accession>A0A7N2LV68</accession>